<dbReference type="GO" id="GO:0009506">
    <property type="term" value="C:plasmodesma"/>
    <property type="evidence" value="ECO:0007669"/>
    <property type="project" value="TreeGrafter"/>
</dbReference>
<feature type="region of interest" description="Disordered" evidence="3">
    <location>
        <begin position="1"/>
        <end position="183"/>
    </location>
</feature>
<evidence type="ECO:0000313" key="6">
    <source>
        <dbReference type="Proteomes" id="UP000636800"/>
    </source>
</evidence>
<dbReference type="Proteomes" id="UP000636800">
    <property type="component" value="Chromosome 1"/>
</dbReference>
<dbReference type="FunFam" id="3.80.10.10:FF:000328">
    <property type="entry name" value="187-kDa microtubule-associated protein AIR9"/>
    <property type="match status" value="1"/>
</dbReference>
<feature type="compositionally biased region" description="Polar residues" evidence="3">
    <location>
        <begin position="103"/>
        <end position="119"/>
    </location>
</feature>
<dbReference type="GO" id="GO:0005886">
    <property type="term" value="C:plasma membrane"/>
    <property type="evidence" value="ECO:0007669"/>
    <property type="project" value="TreeGrafter"/>
</dbReference>
<dbReference type="EMBL" id="JADCNL010000001">
    <property type="protein sequence ID" value="KAG0496276.1"/>
    <property type="molecule type" value="Genomic_DNA"/>
</dbReference>
<keyword evidence="1" id="KW-0433">Leucine-rich repeat</keyword>
<accession>A0A835RXB1</accession>
<dbReference type="InterPro" id="IPR025875">
    <property type="entry name" value="Leu-rich_rpt_4"/>
</dbReference>
<dbReference type="Gene3D" id="3.80.10.10">
    <property type="entry name" value="Ribonuclease Inhibitor"/>
    <property type="match status" value="2"/>
</dbReference>
<evidence type="ECO:0000313" key="5">
    <source>
        <dbReference type="EMBL" id="KAG0496276.1"/>
    </source>
</evidence>
<name>A0A835RXB1_VANPL</name>
<evidence type="ECO:0000256" key="2">
    <source>
        <dbReference type="ARBA" id="ARBA00022737"/>
    </source>
</evidence>
<feature type="domain" description="AIR9-like A9" evidence="4">
    <location>
        <begin position="762"/>
        <end position="853"/>
    </location>
</feature>
<feature type="domain" description="AIR9-like A9" evidence="4">
    <location>
        <begin position="577"/>
        <end position="664"/>
    </location>
</feature>
<reference evidence="5 6" key="1">
    <citation type="journal article" date="2020" name="Nat. Food">
        <title>A phased Vanilla planifolia genome enables genetic improvement of flavour and production.</title>
        <authorList>
            <person name="Hasing T."/>
            <person name="Tang H."/>
            <person name="Brym M."/>
            <person name="Khazi F."/>
            <person name="Huang T."/>
            <person name="Chambers A.H."/>
        </authorList>
    </citation>
    <scope>NUCLEOTIDE SEQUENCE [LARGE SCALE GENOMIC DNA]</scope>
    <source>
        <tissue evidence="5">Leaf</tissue>
    </source>
</reference>
<dbReference type="InterPro" id="IPR056284">
    <property type="entry name" value="AIR9-like_A9"/>
</dbReference>
<protein>
    <recommendedName>
        <fullName evidence="4">AIR9-like A9 domain-containing protein</fullName>
    </recommendedName>
</protein>
<dbReference type="InterPro" id="IPR001611">
    <property type="entry name" value="Leu-rich_rpt"/>
</dbReference>
<keyword evidence="2" id="KW-0677">Repeat</keyword>
<evidence type="ECO:0000256" key="1">
    <source>
        <dbReference type="ARBA" id="ARBA00022614"/>
    </source>
</evidence>
<dbReference type="Gene3D" id="2.60.40.2700">
    <property type="match status" value="1"/>
</dbReference>
<dbReference type="PANTHER" id="PTHR31149:SF11">
    <property type="entry name" value="187-KDA MICROTUBULE-ASSOCIATED PROTEIN AIR9"/>
    <property type="match status" value="1"/>
</dbReference>
<feature type="compositionally biased region" description="Polar residues" evidence="3">
    <location>
        <begin position="23"/>
        <end position="46"/>
    </location>
</feature>
<dbReference type="PANTHER" id="PTHR31149">
    <property type="entry name" value="EXPRESSED PROTEIN"/>
    <property type="match status" value="1"/>
</dbReference>
<gene>
    <name evidence="5" type="ORF">HPP92_000967</name>
</gene>
<evidence type="ECO:0000256" key="3">
    <source>
        <dbReference type="SAM" id="MobiDB-lite"/>
    </source>
</evidence>
<dbReference type="InterPro" id="IPR032675">
    <property type="entry name" value="LRR_dom_sf"/>
</dbReference>
<sequence length="1308" mass="142659">MDTISASKPKDAREISCSVPTVKRSQVTSSKSVSGVMRTSKNSEASTAGKAASVQSAVRKTEGTAMPDSNLSRFLRPTLSSSASSQRRNSTGNFRDKQAVATAKQTSTDGKIVSPSISDSGKKASLGSRKALLPSVSSKDLTPDASMKGKRSPAFSVLPQTSDSGKADSMRKSSSRSLESSRRVLSSSLESSSGISSIKKATSNGFSLPERTSFSASANRVSSVVSSKKNSSAAESRDYRFIMLPQVDFKARDDLRLDLRGHKIRSLDAPGLNLSPSLEFVYLRDNLLSSMVGVEILKRVKVLDLSFNDFKGPSFEPLGSCKALQQLYLAGNQITTLSSIPELPNLEFLSVAQNKLKSLAMATQPRLQVLAASKNKISTFKGFPFLPVLEHLRVEENPILRMTHVEAASILLVGPTLKKFNDQDLSLKELEIAKSYPAHTPVCIRDGWEFCRPELAADSTFSFLLEKWKEHFPPGFMLSGTSVDSPFEDDICRCHFNFINVNSDADLVLKYQWLVGDRTPTNFEIIADAVGEVYWPKHEDIGKYLKVECTPILMEKVYPPVFAISSPVSPGTGYPKVLSLSVHGELIEGNLIRGAVEISWCGGTPGKGVASWLRRRWNGSPVVVVGAEDEDYLLTADDIDSSLVFMYTPVTEEGTKGEPQYAMTDFVKAAPPSVSNVRILGDAVEGNTIKGIGEYFGGKEGPSKFKWMREDKETGNFVVVSSGASEYTLTKNDIGHRLAFVYIPANFEGGKSVSVMSEIVKKVTNLMIVGDVREGSKLTVSCTVVGGTEGSCRVQWFKTSYSMFENENSMEAISSSKLAKTFRVPLAAVGYYIVVKFTPVASDGETGESAFAISDKVVDSLPPSLNFLSTEGAAGVLIAKGVGLLQCLITKDYIGKLISFECTPVRDDGIVGELRTFLAAVQVRSGSPRLLYLKIIGDGVEGTTLHAEKKYWGGEEGNSVYQWLQVLHMPSYEVSSNDIGFLVSVSCEPIRSDGTHGPTVISEHIGPIIPGPPCCQSLELFGSMTEGCRISFAVSYSGGREKGCCVHEWFRLMENGRKEKLSCDDFLDLTLEDVGRFIELAYTPVRKDGLRGSRKSVISTAISAANPKGIELVIPDCRKDMEVVPQKSYYGGKEGNGEYVWYRTRVRPYEADLVEISSFSKDFFIVGKNVISPTIEDVDSYLVLRWVPTVMMGTKVHMLSQISTNPVMAEHPIVANVRIKDMGTGTFVGEGLYYGGYEGSSMYSWYRQTTEGTNLLIPGATSINYKATDHDYNCRLVLGYTPVRSDSIVGELVMSEASNIVLPGKLKM</sequence>
<feature type="domain" description="AIR9-like A9" evidence="4">
    <location>
        <begin position="1226"/>
        <end position="1293"/>
    </location>
</feature>
<dbReference type="Pfam" id="PF23197">
    <property type="entry name" value="IG_AIR9"/>
    <property type="match status" value="7"/>
</dbReference>
<keyword evidence="6" id="KW-1185">Reference proteome</keyword>
<feature type="domain" description="AIR9-like A9" evidence="4">
    <location>
        <begin position="933"/>
        <end position="1000"/>
    </location>
</feature>
<dbReference type="OrthoDB" id="724026at2759"/>
<dbReference type="PROSITE" id="PS51450">
    <property type="entry name" value="LRR"/>
    <property type="match status" value="1"/>
</dbReference>
<proteinExistence type="predicted"/>
<evidence type="ECO:0000259" key="4">
    <source>
        <dbReference type="Pfam" id="PF23197"/>
    </source>
</evidence>
<organism evidence="5 6">
    <name type="scientific">Vanilla planifolia</name>
    <name type="common">Vanilla</name>
    <dbReference type="NCBI Taxonomy" id="51239"/>
    <lineage>
        <taxon>Eukaryota</taxon>
        <taxon>Viridiplantae</taxon>
        <taxon>Streptophyta</taxon>
        <taxon>Embryophyta</taxon>
        <taxon>Tracheophyta</taxon>
        <taxon>Spermatophyta</taxon>
        <taxon>Magnoliopsida</taxon>
        <taxon>Liliopsida</taxon>
        <taxon>Asparagales</taxon>
        <taxon>Orchidaceae</taxon>
        <taxon>Vanilloideae</taxon>
        <taxon>Vanilleae</taxon>
        <taxon>Vanilla</taxon>
    </lineage>
</organism>
<comment type="caution">
    <text evidence="5">The sequence shown here is derived from an EMBL/GenBank/DDBJ whole genome shotgun (WGS) entry which is preliminary data.</text>
</comment>
<dbReference type="Pfam" id="PF12799">
    <property type="entry name" value="LRR_4"/>
    <property type="match status" value="1"/>
</dbReference>
<feature type="domain" description="AIR9-like A9" evidence="4">
    <location>
        <begin position="673"/>
        <end position="756"/>
    </location>
</feature>
<feature type="domain" description="AIR9-like A9" evidence="4">
    <location>
        <begin position="484"/>
        <end position="563"/>
    </location>
</feature>
<dbReference type="SUPFAM" id="SSF52075">
    <property type="entry name" value="Outer arm dynein light chain 1"/>
    <property type="match status" value="1"/>
</dbReference>
<feature type="domain" description="AIR9-like A9" evidence="4">
    <location>
        <begin position="1015"/>
        <end position="1099"/>
    </location>
</feature>